<dbReference type="Pfam" id="PF13946">
    <property type="entry name" value="DUF4214"/>
    <property type="match status" value="1"/>
</dbReference>
<feature type="domain" description="DUF4214" evidence="1">
    <location>
        <begin position="47"/>
        <end position="106"/>
    </location>
</feature>
<evidence type="ECO:0000259" key="1">
    <source>
        <dbReference type="Pfam" id="PF13946"/>
    </source>
</evidence>
<dbReference type="InterPro" id="IPR025282">
    <property type="entry name" value="DUF4214"/>
</dbReference>
<gene>
    <name evidence="2" type="ORF">HMPREF9710_01613</name>
</gene>
<dbReference type="PATRIC" id="fig|883126.3.peg.1638"/>
<name>K9E1A4_9BURK</name>
<dbReference type="Proteomes" id="UP000009874">
    <property type="component" value="Unassembled WGS sequence"/>
</dbReference>
<accession>K9E1A4</accession>
<proteinExistence type="predicted"/>
<protein>
    <recommendedName>
        <fullName evidence="1">DUF4214 domain-containing protein</fullName>
    </recommendedName>
</protein>
<evidence type="ECO:0000313" key="3">
    <source>
        <dbReference type="Proteomes" id="UP000009874"/>
    </source>
</evidence>
<dbReference type="HOGENOM" id="CLU_368344_0_0_4"/>
<dbReference type="EMBL" id="AGZI01000017">
    <property type="protein sequence ID" value="EKU83215.1"/>
    <property type="molecule type" value="Genomic_DNA"/>
</dbReference>
<dbReference type="eggNOG" id="COG0823">
    <property type="taxonomic scope" value="Bacteria"/>
</dbReference>
<keyword evidence="3" id="KW-1185">Reference proteome</keyword>
<comment type="caution">
    <text evidence="2">The sequence shown here is derived from an EMBL/GenBank/DDBJ whole genome shotgun (WGS) entry which is preliminary data.</text>
</comment>
<dbReference type="AlphaFoldDB" id="K9E1A4"/>
<dbReference type="OrthoDB" id="8749115at2"/>
<dbReference type="RefSeq" id="WP_005665487.1">
    <property type="nucleotide sequence ID" value="NZ_JH992922.1"/>
</dbReference>
<sequence>MAIVATHVAAVQELYVAYFGRPADPAGLDYWTNIVEAQKSTAAVSATFAESDEYQDAFEGMTNTQIVNKIYMNMFGREAEATGRDYWVKLLDAGTISVDNIVADVAKAAVGTDGEAVENKVAAATAFTAALDTEAEVAGYAGPDALALAKAFITSVTTDATLATQTAPAALNATVAAVVAAGTEFTLESAVANLTAANAAKSAVLADLAEDEAVAAQLEKNGVTETPTDAQVLKAIADIDTAGDNGINGFITGFSGLNAAQQSARIASLQADNAAELRAATVTATTGLNARTAAVNAVENLGAAYADYQAAIEAEEAAETAAALASTAASAALQNFGTLAKGTVAAVPAVGEPTSYTFTPAAGGAAVTVITINADGEAVLAANTVTEARYPGVTAALTAINASLVADASYDDAVEALEIATIAADILDAADDGSNLAAVGATFQFVQLGDDELPTYQQILAEDEFFTNQLAAQDALVGGGEGSYTTAINQLATDVDAVMTGPTPTAAALKVVLDEAVADRVITAAQATSISGKFAATTAGTEAVNKAVADINWAAKYEAFTDARDALLAAETGPTGDTDIGALVNALIDQQDTVDGINEKIENFADAVAAYNAAQELNGAVTAANTAITNATKVITDAGYAAPVFLSQSVTLATAKDDLFLANKTDLQVRNFGAQGDDVLYVGSGLTYNDTEIGTGTGQSSLRAAGDNSVLEFFLQQSGNNVIVHIENKAFGSDSGAAADITKITLVGVDLEDLVIDNGFISI</sequence>
<evidence type="ECO:0000313" key="2">
    <source>
        <dbReference type="EMBL" id="EKU83215.1"/>
    </source>
</evidence>
<organism evidence="2 3">
    <name type="scientific">Massilia timonae CCUG 45783</name>
    <dbReference type="NCBI Taxonomy" id="883126"/>
    <lineage>
        <taxon>Bacteria</taxon>
        <taxon>Pseudomonadati</taxon>
        <taxon>Pseudomonadota</taxon>
        <taxon>Betaproteobacteria</taxon>
        <taxon>Burkholderiales</taxon>
        <taxon>Oxalobacteraceae</taxon>
        <taxon>Telluria group</taxon>
        <taxon>Massilia</taxon>
    </lineage>
</organism>
<reference evidence="2 3" key="1">
    <citation type="submission" date="2012-09" db="EMBL/GenBank/DDBJ databases">
        <title>The Genome Sequence of Massilia timonae CCUG 45783.</title>
        <authorList>
            <consortium name="The Broad Institute Genome Sequencing Platform"/>
            <person name="Earl A."/>
            <person name="Ward D."/>
            <person name="Feldgarden M."/>
            <person name="Gevers D."/>
            <person name="Huys G."/>
            <person name="Walker B."/>
            <person name="Young S.K."/>
            <person name="Zeng Q."/>
            <person name="Gargeya S."/>
            <person name="Fitzgerald M."/>
            <person name="Haas B."/>
            <person name="Abouelleil A."/>
            <person name="Alvarado L."/>
            <person name="Arachchi H.M."/>
            <person name="Berlin A.M."/>
            <person name="Chapman S.B."/>
            <person name="Goldberg J."/>
            <person name="Griggs A."/>
            <person name="Gujja S."/>
            <person name="Hansen M."/>
            <person name="Howarth C."/>
            <person name="Imamovic A."/>
            <person name="Larimer J."/>
            <person name="McCowen C."/>
            <person name="Montmayeur A."/>
            <person name="Murphy C."/>
            <person name="Neiman D."/>
            <person name="Pearson M."/>
            <person name="Priest M."/>
            <person name="Roberts A."/>
            <person name="Saif S."/>
            <person name="Shea T."/>
            <person name="Sisk P."/>
            <person name="Sykes S."/>
            <person name="Wortman J."/>
            <person name="Nusbaum C."/>
            <person name="Birren B."/>
        </authorList>
    </citation>
    <scope>NUCLEOTIDE SEQUENCE [LARGE SCALE GENOMIC DNA]</scope>
    <source>
        <strain evidence="2 3">CCUG 45783</strain>
    </source>
</reference>